<comment type="caution">
    <text evidence="2">The sequence shown here is derived from an EMBL/GenBank/DDBJ whole genome shotgun (WGS) entry which is preliminary data.</text>
</comment>
<dbReference type="RefSeq" id="WP_216321155.1">
    <property type="nucleotide sequence ID" value="NZ_JAHKRT010000002.1"/>
</dbReference>
<name>A0ABS6BG29_9SPHN</name>
<reference evidence="2 3" key="1">
    <citation type="submission" date="2021-06" db="EMBL/GenBank/DDBJ databases">
        <title>Sphingomonas sp. XMGL2, whole genome shotgun sequencing project.</title>
        <authorList>
            <person name="Zhao G."/>
            <person name="Shen L."/>
        </authorList>
    </citation>
    <scope>NUCLEOTIDE SEQUENCE [LARGE SCALE GENOMIC DNA]</scope>
    <source>
        <strain evidence="2 3">XMGL2</strain>
    </source>
</reference>
<proteinExistence type="predicted"/>
<feature type="compositionally biased region" description="Basic and acidic residues" evidence="1">
    <location>
        <begin position="170"/>
        <end position="180"/>
    </location>
</feature>
<gene>
    <name evidence="2" type="ORF">KOF26_05170</name>
</gene>
<evidence type="ECO:0000313" key="3">
    <source>
        <dbReference type="Proteomes" id="UP000776276"/>
    </source>
</evidence>
<feature type="compositionally biased region" description="Pro residues" evidence="1">
    <location>
        <begin position="130"/>
        <end position="140"/>
    </location>
</feature>
<keyword evidence="3" id="KW-1185">Reference proteome</keyword>
<dbReference type="Proteomes" id="UP000776276">
    <property type="component" value="Unassembled WGS sequence"/>
</dbReference>
<feature type="region of interest" description="Disordered" evidence="1">
    <location>
        <begin position="122"/>
        <end position="180"/>
    </location>
</feature>
<dbReference type="EMBL" id="JAHKRT010000002">
    <property type="protein sequence ID" value="MBU3077253.1"/>
    <property type="molecule type" value="Genomic_DNA"/>
</dbReference>
<sequence length="180" mass="20180">MSASRRTEARLLSHDEQQLVRTTHHPAIYEHGLDALHELRRRLRALRDRERTLLHHKMREIRGKAEPRGGSFPGLADHPGRRRQLFAQALKRVNAEASRLARMTARAVIGDGARRALALRKTGEQWLRPAPSPSPAPAPDPRPRPNRRGKSHIPGRQVGSVSQANRRAQAARDARPAPPA</sequence>
<feature type="compositionally biased region" description="Basic residues" evidence="1">
    <location>
        <begin position="144"/>
        <end position="153"/>
    </location>
</feature>
<evidence type="ECO:0000313" key="2">
    <source>
        <dbReference type="EMBL" id="MBU3077253.1"/>
    </source>
</evidence>
<organism evidence="2 3">
    <name type="scientific">Sphingomonas quercus</name>
    <dbReference type="NCBI Taxonomy" id="2842451"/>
    <lineage>
        <taxon>Bacteria</taxon>
        <taxon>Pseudomonadati</taxon>
        <taxon>Pseudomonadota</taxon>
        <taxon>Alphaproteobacteria</taxon>
        <taxon>Sphingomonadales</taxon>
        <taxon>Sphingomonadaceae</taxon>
        <taxon>Sphingomonas</taxon>
    </lineage>
</organism>
<accession>A0ABS6BG29</accession>
<evidence type="ECO:0000256" key="1">
    <source>
        <dbReference type="SAM" id="MobiDB-lite"/>
    </source>
</evidence>
<protein>
    <submittedName>
        <fullName evidence="2">Uncharacterized protein</fullName>
    </submittedName>
</protein>